<dbReference type="InterPro" id="IPR004378">
    <property type="entry name" value="F420H2_quin_Rdtase"/>
</dbReference>
<organism evidence="3 4">
    <name type="scientific">Streptomyces oceani</name>
    <dbReference type="NCBI Taxonomy" id="1075402"/>
    <lineage>
        <taxon>Bacteria</taxon>
        <taxon>Bacillati</taxon>
        <taxon>Actinomycetota</taxon>
        <taxon>Actinomycetes</taxon>
        <taxon>Kitasatosporales</taxon>
        <taxon>Streptomycetaceae</taxon>
        <taxon>Streptomyces</taxon>
    </lineage>
</organism>
<dbReference type="EMBL" id="LJGU01000114">
    <property type="protein sequence ID" value="OEV04140.1"/>
    <property type="molecule type" value="Genomic_DNA"/>
</dbReference>
<name>A0A1E7KJQ4_9ACTN</name>
<dbReference type="Pfam" id="PF04075">
    <property type="entry name" value="F420H2_quin_red"/>
    <property type="match status" value="1"/>
</dbReference>
<dbReference type="GO" id="GO:0070967">
    <property type="term" value="F:coenzyme F420 binding"/>
    <property type="evidence" value="ECO:0007669"/>
    <property type="project" value="TreeGrafter"/>
</dbReference>
<reference evidence="3 4" key="1">
    <citation type="journal article" date="2016" name="Front. Microbiol.">
        <title>Comparative Genomics Analysis of Streptomyces Species Reveals Their Adaptation to the Marine Environment and Their Diversity at the Genomic Level.</title>
        <authorList>
            <person name="Tian X."/>
            <person name="Zhang Z."/>
            <person name="Yang T."/>
            <person name="Chen M."/>
            <person name="Li J."/>
            <person name="Chen F."/>
            <person name="Yang J."/>
            <person name="Li W."/>
            <person name="Zhang B."/>
            <person name="Zhang Z."/>
            <person name="Wu J."/>
            <person name="Zhang C."/>
            <person name="Long L."/>
            <person name="Xiao J."/>
        </authorList>
    </citation>
    <scope>NUCLEOTIDE SEQUENCE [LARGE SCALE GENOMIC DNA]</scope>
    <source>
        <strain evidence="3 4">SCSIO 02100</strain>
    </source>
</reference>
<dbReference type="Proteomes" id="UP000176101">
    <property type="component" value="Unassembled WGS sequence"/>
</dbReference>
<proteinExistence type="inferred from homology"/>
<evidence type="ECO:0000313" key="4">
    <source>
        <dbReference type="Proteomes" id="UP000176101"/>
    </source>
</evidence>
<dbReference type="STRING" id="1075402.AN216_07955"/>
<comment type="catalytic activity">
    <reaction evidence="2">
        <text>oxidized coenzyme F420-(gamma-L-Glu)(n) + a quinol + H(+) = reduced coenzyme F420-(gamma-L-Glu)(n) + a quinone</text>
        <dbReference type="Rhea" id="RHEA:39663"/>
        <dbReference type="Rhea" id="RHEA-COMP:12939"/>
        <dbReference type="Rhea" id="RHEA-COMP:14378"/>
        <dbReference type="ChEBI" id="CHEBI:15378"/>
        <dbReference type="ChEBI" id="CHEBI:24646"/>
        <dbReference type="ChEBI" id="CHEBI:132124"/>
        <dbReference type="ChEBI" id="CHEBI:133980"/>
        <dbReference type="ChEBI" id="CHEBI:139511"/>
    </reaction>
</comment>
<keyword evidence="4" id="KW-1185">Reference proteome</keyword>
<dbReference type="InterPro" id="IPR012349">
    <property type="entry name" value="Split_barrel_FMN-bd"/>
</dbReference>
<dbReference type="Gene3D" id="2.30.110.10">
    <property type="entry name" value="Electron Transport, Fmn-binding Protein, Chain A"/>
    <property type="match status" value="1"/>
</dbReference>
<evidence type="ECO:0008006" key="5">
    <source>
        <dbReference type="Google" id="ProtNLM"/>
    </source>
</evidence>
<dbReference type="GO" id="GO:0005886">
    <property type="term" value="C:plasma membrane"/>
    <property type="evidence" value="ECO:0007669"/>
    <property type="project" value="TreeGrafter"/>
</dbReference>
<dbReference type="NCBIfam" id="TIGR00026">
    <property type="entry name" value="hi_GC_TIGR00026"/>
    <property type="match status" value="1"/>
</dbReference>
<dbReference type="RefSeq" id="WP_070195888.1">
    <property type="nucleotide sequence ID" value="NZ_LJGU01000114.1"/>
</dbReference>
<dbReference type="AlphaFoldDB" id="A0A1E7KJQ4"/>
<comment type="similarity">
    <text evidence="1">Belongs to the F420H(2)-dependent quinone reductase family.</text>
</comment>
<protein>
    <recommendedName>
        <fullName evidence="5">Nitroreductase</fullName>
    </recommendedName>
</protein>
<dbReference type="PANTHER" id="PTHR39428">
    <property type="entry name" value="F420H(2)-DEPENDENT QUINONE REDUCTASE RV1261C"/>
    <property type="match status" value="1"/>
</dbReference>
<dbReference type="GO" id="GO:0016491">
    <property type="term" value="F:oxidoreductase activity"/>
    <property type="evidence" value="ECO:0007669"/>
    <property type="project" value="InterPro"/>
</dbReference>
<evidence type="ECO:0000256" key="1">
    <source>
        <dbReference type="ARBA" id="ARBA00008710"/>
    </source>
</evidence>
<evidence type="ECO:0000256" key="2">
    <source>
        <dbReference type="ARBA" id="ARBA00049106"/>
    </source>
</evidence>
<gene>
    <name evidence="3" type="ORF">AN216_07955</name>
</gene>
<sequence length="172" mass="19188">MLPDINSWNERVIAEFRSNAGHVRWSTEEDLATGRPVPPLLPGFDEHRGVPIILVRNTGAKTRRERINPLMYQPVGGDFAVFATYGGSPRPPAWFHNLVAHPRAVVETGEQEVPVTARLTEGVERERIWTRQVTLVPTFAEFEATAGREIPILLLERPREGAGTPEHGTLTP</sequence>
<accession>A0A1E7KJQ4</accession>
<evidence type="ECO:0000313" key="3">
    <source>
        <dbReference type="EMBL" id="OEV04140.1"/>
    </source>
</evidence>
<dbReference type="OrthoDB" id="8225825at2"/>
<dbReference type="PANTHER" id="PTHR39428:SF3">
    <property type="entry name" value="DEAZAFLAVIN-DEPENDENT NITROREDUCTASE"/>
    <property type="match status" value="1"/>
</dbReference>
<comment type="caution">
    <text evidence="3">The sequence shown here is derived from an EMBL/GenBank/DDBJ whole genome shotgun (WGS) entry which is preliminary data.</text>
</comment>